<reference evidence="3" key="1">
    <citation type="journal article" date="2019" name="Int. J. Syst. Evol. Microbiol.">
        <title>The Global Catalogue of Microorganisms (GCM) 10K type strain sequencing project: providing services to taxonomists for standard genome sequencing and annotation.</title>
        <authorList>
            <consortium name="The Broad Institute Genomics Platform"/>
            <consortium name="The Broad Institute Genome Sequencing Center for Infectious Disease"/>
            <person name="Wu L."/>
            <person name="Ma J."/>
        </authorList>
    </citation>
    <scope>NUCLEOTIDE SEQUENCE [LARGE SCALE GENOMIC DNA]</scope>
    <source>
        <strain evidence="3">JCM 17338</strain>
    </source>
</reference>
<dbReference type="RefSeq" id="WP_344767705.1">
    <property type="nucleotide sequence ID" value="NZ_BAABAK010000015.1"/>
</dbReference>
<organism evidence="2 3">
    <name type="scientific">Pedobacter ginsengiterrae</name>
    <dbReference type="NCBI Taxonomy" id="871696"/>
    <lineage>
        <taxon>Bacteria</taxon>
        <taxon>Pseudomonadati</taxon>
        <taxon>Bacteroidota</taxon>
        <taxon>Sphingobacteriia</taxon>
        <taxon>Sphingobacteriales</taxon>
        <taxon>Sphingobacteriaceae</taxon>
        <taxon>Pedobacter</taxon>
    </lineage>
</organism>
<dbReference type="SUPFAM" id="SSF56300">
    <property type="entry name" value="Metallo-dependent phosphatases"/>
    <property type="match status" value="1"/>
</dbReference>
<evidence type="ECO:0000313" key="2">
    <source>
        <dbReference type="EMBL" id="GAA3972480.1"/>
    </source>
</evidence>
<dbReference type="InterPro" id="IPR051918">
    <property type="entry name" value="STPP_CPPED1"/>
</dbReference>
<dbReference type="Pfam" id="PF00149">
    <property type="entry name" value="Metallophos"/>
    <property type="match status" value="1"/>
</dbReference>
<keyword evidence="3" id="KW-1185">Reference proteome</keyword>
<dbReference type="PANTHER" id="PTHR43143:SF1">
    <property type="entry name" value="SERINE_THREONINE-PROTEIN PHOSPHATASE CPPED1"/>
    <property type="match status" value="1"/>
</dbReference>
<dbReference type="InterPro" id="IPR029052">
    <property type="entry name" value="Metallo-depent_PP-like"/>
</dbReference>
<accession>A0ABP7PWE1</accession>
<name>A0ABP7PWE1_9SPHI</name>
<evidence type="ECO:0000313" key="3">
    <source>
        <dbReference type="Proteomes" id="UP001501081"/>
    </source>
</evidence>
<dbReference type="EMBL" id="BAABAK010000015">
    <property type="protein sequence ID" value="GAA3972480.1"/>
    <property type="molecule type" value="Genomic_DNA"/>
</dbReference>
<dbReference type="PROSITE" id="PS51318">
    <property type="entry name" value="TAT"/>
    <property type="match status" value="1"/>
</dbReference>
<gene>
    <name evidence="2" type="ORF">GCM10022246_25990</name>
</gene>
<comment type="caution">
    <text evidence="2">The sequence shown here is derived from an EMBL/GenBank/DDBJ whole genome shotgun (WGS) entry which is preliminary data.</text>
</comment>
<dbReference type="PANTHER" id="PTHR43143">
    <property type="entry name" value="METALLOPHOSPHOESTERASE, CALCINEURIN SUPERFAMILY"/>
    <property type="match status" value="1"/>
</dbReference>
<evidence type="ECO:0000259" key="1">
    <source>
        <dbReference type="Pfam" id="PF00149"/>
    </source>
</evidence>
<proteinExistence type="predicted"/>
<dbReference type="InterPro" id="IPR004843">
    <property type="entry name" value="Calcineurin-like_PHP"/>
</dbReference>
<feature type="domain" description="Calcineurin-like phosphoesterase" evidence="1">
    <location>
        <begin position="44"/>
        <end position="230"/>
    </location>
</feature>
<protein>
    <recommendedName>
        <fullName evidence="1">Calcineurin-like phosphoesterase domain-containing protein</fullName>
    </recommendedName>
</protein>
<dbReference type="Gene3D" id="3.60.21.10">
    <property type="match status" value="1"/>
</dbReference>
<dbReference type="Proteomes" id="UP001501081">
    <property type="component" value="Unassembled WGS sequence"/>
</dbReference>
<dbReference type="InterPro" id="IPR006311">
    <property type="entry name" value="TAT_signal"/>
</dbReference>
<sequence length="318" mass="35854">MEDLKRRGFLKQGLLLAGAAGLATGPINTTASEDFRYAAKTVLSFGLITDLHHDLIQDGQLRIEAFVAEMNKVKPDFIMQMGDFCTPKPSNKPLMQAWEKFNGPKYHVIGNHDVDGGFNHQQVVEFWNAAGVHYSFDLKGYHFIVLNGNERPENDTSKGYPRSISNAQYDWLETDLQKTKLPTLIFCHQGIDNDLDGIKEGAMLRLLFERTNQNPGHGKILAVFSGHNHEDYHNNYNGVNYIQINSAAYQFGRKGKNYEFVHTKEPLWALVSLHANGEIRIKGKTTTYLDGSLEYAGSDYKGYPTVPVISDRLIKTKI</sequence>